<name>A0AAW0KZ04_QUESU</name>
<proteinExistence type="predicted"/>
<dbReference type="PANTHER" id="PTHR31170:SF9">
    <property type="entry name" value="PROTEIN, PUTATIVE (DUF247)-RELATED"/>
    <property type="match status" value="1"/>
</dbReference>
<comment type="caution">
    <text evidence="2">The sequence shown here is derived from an EMBL/GenBank/DDBJ whole genome shotgun (WGS) entry which is preliminary data.</text>
</comment>
<sequence>HPSVKIEHITDLIRTFQLPPLENLPKRDRQHIKHLYSATQLHEAGVKFEVCTSKCYLDINFEKGVLKIPIIELNDLTGVVTRNIMALEQTRYIKNAYYTDYFILLDLLINTRKDVDLLCDKKILVNHLGDNNAVKSMINNLNKDIVWDRTRDDYIDLCKELNGFWQRRKATLKSEYFSTPWRTASTVAAIILLVLTFIQTICSIIPLEHLQQSMHSQNIKNICYCSCSSSFSISKIFFC</sequence>
<dbReference type="Pfam" id="PF03140">
    <property type="entry name" value="DUF247"/>
    <property type="match status" value="1"/>
</dbReference>
<dbReference type="Proteomes" id="UP000237347">
    <property type="component" value="Unassembled WGS sequence"/>
</dbReference>
<reference evidence="2 3" key="1">
    <citation type="journal article" date="2018" name="Sci. Data">
        <title>The draft genome sequence of cork oak.</title>
        <authorList>
            <person name="Ramos A.M."/>
            <person name="Usie A."/>
            <person name="Barbosa P."/>
            <person name="Barros P.M."/>
            <person name="Capote T."/>
            <person name="Chaves I."/>
            <person name="Simoes F."/>
            <person name="Abreu I."/>
            <person name="Carrasquinho I."/>
            <person name="Faro C."/>
            <person name="Guimaraes J.B."/>
            <person name="Mendonca D."/>
            <person name="Nobrega F."/>
            <person name="Rodrigues L."/>
            <person name="Saibo N.J.M."/>
            <person name="Varela M.C."/>
            <person name="Egas C."/>
            <person name="Matos J."/>
            <person name="Miguel C.M."/>
            <person name="Oliveira M.M."/>
            <person name="Ricardo C.P."/>
            <person name="Goncalves S."/>
        </authorList>
    </citation>
    <scope>NUCLEOTIDE SEQUENCE [LARGE SCALE GENOMIC DNA]</scope>
    <source>
        <strain evidence="3">cv. HL8</strain>
    </source>
</reference>
<dbReference type="EMBL" id="PKMF04000180">
    <property type="protein sequence ID" value="KAK7844788.1"/>
    <property type="molecule type" value="Genomic_DNA"/>
</dbReference>
<feature type="non-terminal residue" evidence="2">
    <location>
        <position position="1"/>
    </location>
</feature>
<keyword evidence="3" id="KW-1185">Reference proteome</keyword>
<accession>A0AAW0KZ04</accession>
<protein>
    <submittedName>
        <fullName evidence="2">Upf0481 protein</fullName>
    </submittedName>
</protein>
<evidence type="ECO:0000256" key="1">
    <source>
        <dbReference type="SAM" id="Phobius"/>
    </source>
</evidence>
<dbReference type="PANTHER" id="PTHR31170">
    <property type="entry name" value="BNAC04G53230D PROTEIN"/>
    <property type="match status" value="1"/>
</dbReference>
<evidence type="ECO:0000313" key="2">
    <source>
        <dbReference type="EMBL" id="KAK7844788.1"/>
    </source>
</evidence>
<keyword evidence="1" id="KW-0812">Transmembrane</keyword>
<keyword evidence="1" id="KW-0472">Membrane</keyword>
<feature type="transmembrane region" description="Helical" evidence="1">
    <location>
        <begin position="187"/>
        <end position="207"/>
    </location>
</feature>
<gene>
    <name evidence="2" type="ORF">CFP56_010373</name>
</gene>
<dbReference type="AlphaFoldDB" id="A0AAW0KZ04"/>
<organism evidence="2 3">
    <name type="scientific">Quercus suber</name>
    <name type="common">Cork oak</name>
    <dbReference type="NCBI Taxonomy" id="58331"/>
    <lineage>
        <taxon>Eukaryota</taxon>
        <taxon>Viridiplantae</taxon>
        <taxon>Streptophyta</taxon>
        <taxon>Embryophyta</taxon>
        <taxon>Tracheophyta</taxon>
        <taxon>Spermatophyta</taxon>
        <taxon>Magnoliopsida</taxon>
        <taxon>eudicotyledons</taxon>
        <taxon>Gunneridae</taxon>
        <taxon>Pentapetalae</taxon>
        <taxon>rosids</taxon>
        <taxon>fabids</taxon>
        <taxon>Fagales</taxon>
        <taxon>Fagaceae</taxon>
        <taxon>Quercus</taxon>
    </lineage>
</organism>
<evidence type="ECO:0000313" key="3">
    <source>
        <dbReference type="Proteomes" id="UP000237347"/>
    </source>
</evidence>
<keyword evidence="1" id="KW-1133">Transmembrane helix</keyword>
<dbReference type="InterPro" id="IPR004158">
    <property type="entry name" value="DUF247_pln"/>
</dbReference>